<dbReference type="InterPro" id="IPR001036">
    <property type="entry name" value="Acrflvin-R"/>
</dbReference>
<evidence type="ECO:0000313" key="9">
    <source>
        <dbReference type="Proteomes" id="UP000198575"/>
    </source>
</evidence>
<dbReference type="SUPFAM" id="SSF82693">
    <property type="entry name" value="Multidrug efflux transporter AcrB pore domain, PN1, PN2, PC1 and PC2 subdomains"/>
    <property type="match status" value="3"/>
</dbReference>
<protein>
    <submittedName>
        <fullName evidence="8">Multidrug efflux pump</fullName>
    </submittedName>
</protein>
<keyword evidence="6 7" id="KW-0472">Membrane</keyword>
<keyword evidence="4 7" id="KW-0812">Transmembrane</keyword>
<dbReference type="Gene3D" id="3.30.70.1440">
    <property type="entry name" value="Multidrug efflux transporter AcrB pore domain"/>
    <property type="match status" value="1"/>
</dbReference>
<dbReference type="SUPFAM" id="SSF82866">
    <property type="entry name" value="Multidrug efflux transporter AcrB transmembrane domain"/>
    <property type="match status" value="2"/>
</dbReference>
<dbReference type="PANTHER" id="PTHR32063">
    <property type="match status" value="1"/>
</dbReference>
<feature type="transmembrane region" description="Helical" evidence="7">
    <location>
        <begin position="386"/>
        <end position="411"/>
    </location>
</feature>
<dbReference type="InterPro" id="IPR027463">
    <property type="entry name" value="AcrB_DN_DC_subdom"/>
</dbReference>
<evidence type="ECO:0000256" key="6">
    <source>
        <dbReference type="ARBA" id="ARBA00023136"/>
    </source>
</evidence>
<proteinExistence type="predicted"/>
<evidence type="ECO:0000256" key="3">
    <source>
        <dbReference type="ARBA" id="ARBA00022519"/>
    </source>
</evidence>
<reference evidence="8 9" key="1">
    <citation type="submission" date="2016-10" db="EMBL/GenBank/DDBJ databases">
        <authorList>
            <person name="de Groot N.N."/>
        </authorList>
    </citation>
    <scope>NUCLEOTIDE SEQUENCE [LARGE SCALE GENOMIC DNA]</scope>
    <source>
        <strain evidence="8 9">CGMCC 1.7659</strain>
    </source>
</reference>
<dbReference type="GO" id="GO:0042910">
    <property type="term" value="F:xenobiotic transmembrane transporter activity"/>
    <property type="evidence" value="ECO:0007669"/>
    <property type="project" value="TreeGrafter"/>
</dbReference>
<feature type="transmembrane region" description="Helical" evidence="7">
    <location>
        <begin position="12"/>
        <end position="32"/>
    </location>
</feature>
<dbReference type="PRINTS" id="PR00702">
    <property type="entry name" value="ACRIFLAVINRP"/>
</dbReference>
<dbReference type="AlphaFoldDB" id="A0A1I4WX56"/>
<feature type="transmembrane region" description="Helical" evidence="7">
    <location>
        <begin position="989"/>
        <end position="1015"/>
    </location>
</feature>
<feature type="transmembrane region" description="Helical" evidence="7">
    <location>
        <begin position="463"/>
        <end position="490"/>
    </location>
</feature>
<feature type="transmembrane region" description="Helical" evidence="7">
    <location>
        <begin position="909"/>
        <end position="924"/>
    </location>
</feature>
<dbReference type="OrthoDB" id="9757904at2"/>
<feature type="transmembrane region" description="Helical" evidence="7">
    <location>
        <begin position="860"/>
        <end position="878"/>
    </location>
</feature>
<keyword evidence="1" id="KW-0813">Transport</keyword>
<dbReference type="Gene3D" id="3.30.70.1430">
    <property type="entry name" value="Multidrug efflux transporter AcrB pore domain"/>
    <property type="match status" value="2"/>
</dbReference>
<feature type="transmembrane region" description="Helical" evidence="7">
    <location>
        <begin position="961"/>
        <end position="983"/>
    </location>
</feature>
<dbReference type="EMBL" id="FOVF01000006">
    <property type="protein sequence ID" value="SFN18331.1"/>
    <property type="molecule type" value="Genomic_DNA"/>
</dbReference>
<feature type="transmembrane region" description="Helical" evidence="7">
    <location>
        <begin position="431"/>
        <end position="451"/>
    </location>
</feature>
<organism evidence="8 9">
    <name type="scientific">Dokdonella immobilis</name>
    <dbReference type="NCBI Taxonomy" id="578942"/>
    <lineage>
        <taxon>Bacteria</taxon>
        <taxon>Pseudomonadati</taxon>
        <taxon>Pseudomonadota</taxon>
        <taxon>Gammaproteobacteria</taxon>
        <taxon>Lysobacterales</taxon>
        <taxon>Rhodanobacteraceae</taxon>
        <taxon>Dokdonella</taxon>
    </lineage>
</organism>
<keyword evidence="2" id="KW-1003">Cell membrane</keyword>
<feature type="transmembrane region" description="Helical" evidence="7">
    <location>
        <begin position="334"/>
        <end position="353"/>
    </location>
</feature>
<evidence type="ECO:0000256" key="1">
    <source>
        <dbReference type="ARBA" id="ARBA00022448"/>
    </source>
</evidence>
<evidence type="ECO:0000256" key="5">
    <source>
        <dbReference type="ARBA" id="ARBA00022989"/>
    </source>
</evidence>
<dbReference type="Proteomes" id="UP000198575">
    <property type="component" value="Unassembled WGS sequence"/>
</dbReference>
<evidence type="ECO:0000256" key="4">
    <source>
        <dbReference type="ARBA" id="ARBA00022692"/>
    </source>
</evidence>
<dbReference type="Pfam" id="PF00873">
    <property type="entry name" value="ACR_tran"/>
    <property type="match status" value="1"/>
</dbReference>
<dbReference type="Gene3D" id="3.30.2090.10">
    <property type="entry name" value="Multidrug efflux transporter AcrB TolC docking domain, DN and DC subdomains"/>
    <property type="match status" value="2"/>
</dbReference>
<keyword evidence="9" id="KW-1185">Reference proteome</keyword>
<dbReference type="GO" id="GO:0005886">
    <property type="term" value="C:plasma membrane"/>
    <property type="evidence" value="ECO:0007669"/>
    <property type="project" value="TreeGrafter"/>
</dbReference>
<evidence type="ECO:0000256" key="2">
    <source>
        <dbReference type="ARBA" id="ARBA00022475"/>
    </source>
</evidence>
<dbReference type="Gene3D" id="3.30.70.1320">
    <property type="entry name" value="Multidrug efflux transporter AcrB pore domain like"/>
    <property type="match status" value="1"/>
</dbReference>
<dbReference type="RefSeq" id="WP_092406315.1">
    <property type="nucleotide sequence ID" value="NZ_FOVF01000006.1"/>
</dbReference>
<feature type="transmembrane region" description="Helical" evidence="7">
    <location>
        <begin position="360"/>
        <end position="380"/>
    </location>
</feature>
<sequence>MNLSAPFIRRPIGTLLLAMGVFVSGVIAYFQLGVAALPNVEFPVIFVVANQPGADAENMASTVAAPLERHMGQISGVDSMGSHSKEGRSSVILFFDFDKNIDGAARDVQAAINASIPDLPSGLTTAPIYRKANPNNDPVLLLSLTSKSRTAAELYNMADSLLSQRVRQLPGVADVTLAGGATPAVRVDVNLGLLNSMGISADQVRNAIAAANVTSPQGFLSDGQRTMTIAANGALTEASQFADLIVAVRNGVPVRLRDIATIGDGQESKDQAAWFNGQRAILMAITKQSTANVIDTVDSVYAQLPLMRSWLPEGVELTPFNDRTATIRASIHEVQITMLISMCLVILTMLLFLRRIAPTVIAGLSVPLSLSSAFIVMYAFDFTLDNLTLMALVISIGFVVDDAIVVIENVVRHLDMGKSRLQAALDGAREIGFTIVSITASLVAVFLPLLFMGGFMGMMLHSFAVTIAAAIAMSAIVSLTLTASLCGSYLQAHKEEKPSPLVQRIDRMHAGMLRAYARALDWSLRHPRTMSLQPLVLVILTIWLTTFLKFGFVPEQDTGMIQGTTVASASISYDAMVDLQRKVADVIAADPAVDSLGSSLGGGGFRSGSNRGSLYINLKPLGEGRDVSTSKVMQRLADMTDNMPGIQLRLRPVQDIGGGGPRGGDSEFTYSLKGSNYGDLVVWGPRLAAELRKLPQFTNVGTELDDGGVEQNLVIDRDTAARLGVSIGAIDSTLYNAFGERQISTIYSDLNQYKVVLNAVTGATPGLDTLNALHVRASNGAMVPLSAVTRVEPGTASLAIQHDFQFPVFDISFNLAPDVSMGEVKPLIDQVVRNMRMPGDIKAEGSGNFRRFQQQQSGQGLLILFAIIAVYLVLGILYESLIHPVTILSTLPAAGVGALLAMLVTNTELSVVSIIAIVLLIGIVKKNAIMMIDFALGAEREGGKTPIEAIREACLVRFRPIMMTSMVAILGAFPLAIGFGVGSEMRQPLGIAMIGGLLVSQSLTLFSTPALYLVFARIAQRRRERRIARRSLGSPLAPTAVG</sequence>
<gene>
    <name evidence="8" type="ORF">SAMN05216289_106165</name>
</gene>
<name>A0A1I4WX56_9GAMM</name>
<accession>A0A1I4WX56</accession>
<dbReference type="SUPFAM" id="SSF82714">
    <property type="entry name" value="Multidrug efflux transporter AcrB TolC docking domain, DN and DC subdomains"/>
    <property type="match status" value="2"/>
</dbReference>
<dbReference type="STRING" id="578942.SAMN05216289_106165"/>
<evidence type="ECO:0000313" key="8">
    <source>
        <dbReference type="EMBL" id="SFN18331.1"/>
    </source>
</evidence>
<dbReference type="PANTHER" id="PTHR32063:SF34">
    <property type="entry name" value="MULTIDRUG RESISTANCE PROTEIN MDTC"/>
    <property type="match status" value="1"/>
</dbReference>
<dbReference type="Gene3D" id="1.20.1640.10">
    <property type="entry name" value="Multidrug efflux transporter AcrB transmembrane domain"/>
    <property type="match status" value="2"/>
</dbReference>
<evidence type="ECO:0000256" key="7">
    <source>
        <dbReference type="SAM" id="Phobius"/>
    </source>
</evidence>
<keyword evidence="3" id="KW-0997">Cell inner membrane</keyword>
<keyword evidence="5 7" id="KW-1133">Transmembrane helix</keyword>